<comment type="caution">
    <text evidence="4">The sequence shown here is derived from an EMBL/GenBank/DDBJ whole genome shotgun (WGS) entry which is preliminary data.</text>
</comment>
<reference evidence="4 5" key="1">
    <citation type="submission" date="2018-07" db="EMBL/GenBank/DDBJ databases">
        <title>Brachybacteriurn paraconglorneratum KCTC 9916.</title>
        <authorList>
            <person name="Li Y."/>
        </authorList>
    </citation>
    <scope>NUCLEOTIDE SEQUENCE [LARGE SCALE GENOMIC DNA]</scope>
    <source>
        <strain evidence="4 5">KCTC 9916</strain>
    </source>
</reference>
<dbReference type="AlphaFoldDB" id="A0A3R8QQN4"/>
<evidence type="ECO:0000256" key="1">
    <source>
        <dbReference type="SAM" id="MobiDB-lite"/>
    </source>
</evidence>
<evidence type="ECO:0000313" key="4">
    <source>
        <dbReference type="EMBL" id="RRR20327.1"/>
    </source>
</evidence>
<feature type="region of interest" description="Disordered" evidence="1">
    <location>
        <begin position="230"/>
        <end position="250"/>
    </location>
</feature>
<keyword evidence="2" id="KW-0472">Membrane</keyword>
<protein>
    <recommendedName>
        <fullName evidence="3">Protein-glutamine gamma-glutamyltransferase-like C-terminal domain-containing protein</fullName>
    </recommendedName>
</protein>
<dbReference type="RefSeq" id="WP_126984703.1">
    <property type="nucleotide sequence ID" value="NZ_ML133851.1"/>
</dbReference>
<proteinExistence type="predicted"/>
<sequence length="250" mass="25960">MSTARGTQRRVIALLLLLAALGGLGAVALGAAAERAPITTVAGTTERERPSSAPTAEVPSDPGWSTPEAPDRPPRTELGAAPLLVLLSLLGLALAVLAVWLAVRMRALARPAPATATAASEDELTAAQARTALAEARDPLARLVDAQDAVIAAWTALERSLAAAGVTRHPSRTTFEFVVEVLAALDLDRAALDDLAALYRRALFDPEPLTEEDRVVAMTSLDRLTAGLEATSAAASAGEHPRAEDGSTER</sequence>
<organism evidence="4 5">
    <name type="scientific">Brachybacterium paraconglomeratum</name>
    <dbReference type="NCBI Taxonomy" id="173362"/>
    <lineage>
        <taxon>Bacteria</taxon>
        <taxon>Bacillati</taxon>
        <taxon>Actinomycetota</taxon>
        <taxon>Actinomycetes</taxon>
        <taxon>Micrococcales</taxon>
        <taxon>Dermabacteraceae</taxon>
        <taxon>Brachybacterium</taxon>
    </lineage>
</organism>
<gene>
    <name evidence="4" type="ORF">DS079_02720</name>
</gene>
<name>A0A3R8QQN4_9MICO</name>
<feature type="domain" description="Protein-glutamine gamma-glutamyltransferase-like C-terminal" evidence="3">
    <location>
        <begin position="153"/>
        <end position="214"/>
    </location>
</feature>
<keyword evidence="5" id="KW-1185">Reference proteome</keyword>
<feature type="compositionally biased region" description="Basic and acidic residues" evidence="1">
    <location>
        <begin position="239"/>
        <end position="250"/>
    </location>
</feature>
<dbReference type="InterPro" id="IPR025403">
    <property type="entry name" value="TgpA-like_C"/>
</dbReference>
<feature type="transmembrane region" description="Helical" evidence="2">
    <location>
        <begin position="80"/>
        <end position="103"/>
    </location>
</feature>
<dbReference type="GeneID" id="78119942"/>
<evidence type="ECO:0000259" key="3">
    <source>
        <dbReference type="Pfam" id="PF13559"/>
    </source>
</evidence>
<feature type="region of interest" description="Disordered" evidence="1">
    <location>
        <begin position="40"/>
        <end position="75"/>
    </location>
</feature>
<evidence type="ECO:0000256" key="2">
    <source>
        <dbReference type="SAM" id="Phobius"/>
    </source>
</evidence>
<dbReference type="Proteomes" id="UP000274327">
    <property type="component" value="Unassembled WGS sequence"/>
</dbReference>
<accession>A0A3R8QQN4</accession>
<dbReference type="EMBL" id="QOCI01000001">
    <property type="protein sequence ID" value="RRR20327.1"/>
    <property type="molecule type" value="Genomic_DNA"/>
</dbReference>
<evidence type="ECO:0000313" key="5">
    <source>
        <dbReference type="Proteomes" id="UP000274327"/>
    </source>
</evidence>
<keyword evidence="2" id="KW-0812">Transmembrane</keyword>
<dbReference type="Pfam" id="PF13559">
    <property type="entry name" value="DUF4129"/>
    <property type="match status" value="1"/>
</dbReference>
<keyword evidence="2" id="KW-1133">Transmembrane helix</keyword>